<feature type="compositionally biased region" description="Low complexity" evidence="16">
    <location>
        <begin position="357"/>
        <end position="367"/>
    </location>
</feature>
<evidence type="ECO:0000256" key="15">
    <source>
        <dbReference type="ARBA" id="ARBA00033349"/>
    </source>
</evidence>
<evidence type="ECO:0000256" key="14">
    <source>
        <dbReference type="ARBA" id="ARBA00023136"/>
    </source>
</evidence>
<keyword evidence="14 17" id="KW-0472">Membrane</keyword>
<feature type="transmembrane region" description="Helical" evidence="17">
    <location>
        <begin position="87"/>
        <end position="118"/>
    </location>
</feature>
<keyword evidence="8" id="KW-0597">Phosphoprotein</keyword>
<dbReference type="Proteomes" id="UP000321617">
    <property type="component" value="Unassembled WGS sequence"/>
</dbReference>
<proteinExistence type="predicted"/>
<evidence type="ECO:0000256" key="9">
    <source>
        <dbReference type="ARBA" id="ARBA00022597"/>
    </source>
</evidence>
<evidence type="ECO:0000313" key="21">
    <source>
        <dbReference type="Proteomes" id="UP000321617"/>
    </source>
</evidence>
<accession>A0A562VCP9</accession>
<dbReference type="InterPro" id="IPR036095">
    <property type="entry name" value="PTS_EIIB-like_sf"/>
</dbReference>
<feature type="transmembrane region" description="Helical" evidence="17">
    <location>
        <begin position="321"/>
        <end position="342"/>
    </location>
</feature>
<dbReference type="PROSITE" id="PS51099">
    <property type="entry name" value="PTS_EIIB_TYPE_2"/>
    <property type="match status" value="1"/>
</dbReference>
<organism evidence="20 21">
    <name type="scientific">Stackebrandtia albiflava</name>
    <dbReference type="NCBI Taxonomy" id="406432"/>
    <lineage>
        <taxon>Bacteria</taxon>
        <taxon>Bacillati</taxon>
        <taxon>Actinomycetota</taxon>
        <taxon>Actinomycetes</taxon>
        <taxon>Glycomycetales</taxon>
        <taxon>Glycomycetaceae</taxon>
        <taxon>Stackebrandtia</taxon>
    </lineage>
</organism>
<evidence type="ECO:0000256" key="8">
    <source>
        <dbReference type="ARBA" id="ARBA00022553"/>
    </source>
</evidence>
<reference evidence="20 21" key="1">
    <citation type="journal article" date="2013" name="Stand. Genomic Sci.">
        <title>Genomic Encyclopedia of Type Strains, Phase I: The one thousand microbial genomes (KMG-I) project.</title>
        <authorList>
            <person name="Kyrpides N.C."/>
            <person name="Woyke T."/>
            <person name="Eisen J.A."/>
            <person name="Garrity G."/>
            <person name="Lilburn T.G."/>
            <person name="Beck B.J."/>
            <person name="Whitman W.B."/>
            <person name="Hugenholtz P."/>
            <person name="Klenk H.P."/>
        </authorList>
    </citation>
    <scope>NUCLEOTIDE SEQUENCE [LARGE SCALE GENOMIC DNA]</scope>
    <source>
        <strain evidence="20 21">DSM 45044</strain>
    </source>
</reference>
<evidence type="ECO:0000256" key="5">
    <source>
        <dbReference type="ARBA" id="ARBA00021825"/>
    </source>
</evidence>
<evidence type="ECO:0000259" key="18">
    <source>
        <dbReference type="PROSITE" id="PS51099"/>
    </source>
</evidence>
<feature type="transmembrane region" description="Helical" evidence="17">
    <location>
        <begin position="29"/>
        <end position="51"/>
    </location>
</feature>
<comment type="subcellular location">
    <subcellularLocation>
        <location evidence="3">Cell membrane</location>
        <topology evidence="3">Multi-pass membrane protein</topology>
    </subcellularLocation>
</comment>
<keyword evidence="11" id="KW-0598">Phosphotransferase system</keyword>
<evidence type="ECO:0000256" key="3">
    <source>
        <dbReference type="ARBA" id="ARBA00004651"/>
    </source>
</evidence>
<keyword evidence="6" id="KW-0813">Transport</keyword>
<name>A0A562VCP9_9ACTN</name>
<evidence type="ECO:0000256" key="10">
    <source>
        <dbReference type="ARBA" id="ARBA00022679"/>
    </source>
</evidence>
<comment type="catalytic activity">
    <reaction evidence="1">
        <text>D-mannitol(out) + N(pros)-phospho-L-histidyl-[protein] = D-mannitol 1-phosphate(in) + L-histidyl-[protein]</text>
        <dbReference type="Rhea" id="RHEA:33363"/>
        <dbReference type="Rhea" id="RHEA-COMP:9745"/>
        <dbReference type="Rhea" id="RHEA-COMP:9746"/>
        <dbReference type="ChEBI" id="CHEBI:16899"/>
        <dbReference type="ChEBI" id="CHEBI:29979"/>
        <dbReference type="ChEBI" id="CHEBI:61381"/>
        <dbReference type="ChEBI" id="CHEBI:64837"/>
        <dbReference type="EC" id="2.7.1.197"/>
    </reaction>
</comment>
<evidence type="ECO:0000256" key="1">
    <source>
        <dbReference type="ARBA" id="ARBA00001655"/>
    </source>
</evidence>
<evidence type="ECO:0000256" key="4">
    <source>
        <dbReference type="ARBA" id="ARBA00011909"/>
    </source>
</evidence>
<evidence type="ECO:0000256" key="16">
    <source>
        <dbReference type="SAM" id="MobiDB-lite"/>
    </source>
</evidence>
<evidence type="ECO:0000256" key="2">
    <source>
        <dbReference type="ARBA" id="ARBA00002434"/>
    </source>
</evidence>
<comment type="caution">
    <text evidence="20">The sequence shown here is derived from an EMBL/GenBank/DDBJ whole genome shotgun (WGS) entry which is preliminary data.</text>
</comment>
<dbReference type="AlphaFoldDB" id="A0A562VCP9"/>
<evidence type="ECO:0000256" key="11">
    <source>
        <dbReference type="ARBA" id="ARBA00022683"/>
    </source>
</evidence>
<feature type="transmembrane region" description="Helical" evidence="17">
    <location>
        <begin position="138"/>
        <end position="159"/>
    </location>
</feature>
<dbReference type="GO" id="GO:0022872">
    <property type="term" value="F:protein-N(PI)-phosphohistidine-mannitol phosphotransferase system transmembrane transporter activity"/>
    <property type="evidence" value="ECO:0007669"/>
    <property type="project" value="InterPro"/>
</dbReference>
<dbReference type="PANTHER" id="PTHR30181:SF2">
    <property type="entry name" value="PTS SYSTEM MANNITOL-SPECIFIC EIICBA COMPONENT"/>
    <property type="match status" value="1"/>
</dbReference>
<protein>
    <recommendedName>
        <fullName evidence="5">PTS system mannitol-specific EIICB component</fullName>
        <ecNumber evidence="4">2.7.1.197</ecNumber>
    </recommendedName>
    <alternativeName>
        <fullName evidence="15">EIICB-Mtl</fullName>
    </alternativeName>
</protein>
<evidence type="ECO:0000256" key="12">
    <source>
        <dbReference type="ARBA" id="ARBA00022692"/>
    </source>
</evidence>
<keyword evidence="21" id="KW-1185">Reference proteome</keyword>
<dbReference type="SUPFAM" id="SSF52794">
    <property type="entry name" value="PTS system IIB component-like"/>
    <property type="match status" value="1"/>
</dbReference>
<dbReference type="InterPro" id="IPR050893">
    <property type="entry name" value="Sugar_PTS"/>
</dbReference>
<feature type="region of interest" description="Disordered" evidence="16">
    <location>
        <begin position="357"/>
        <end position="389"/>
    </location>
</feature>
<dbReference type="GO" id="GO:0005886">
    <property type="term" value="C:plasma membrane"/>
    <property type="evidence" value="ECO:0007669"/>
    <property type="project" value="UniProtKB-SubCell"/>
</dbReference>
<dbReference type="InterPro" id="IPR029503">
    <property type="entry name" value="PTS_EIIB_mannitol"/>
</dbReference>
<dbReference type="PROSITE" id="PS51104">
    <property type="entry name" value="PTS_EIIC_TYPE_2"/>
    <property type="match status" value="1"/>
</dbReference>
<keyword evidence="10" id="KW-0808">Transferase</keyword>
<dbReference type="PANTHER" id="PTHR30181">
    <property type="entry name" value="MANNITOL PERMEASE IIC COMPONENT"/>
    <property type="match status" value="1"/>
</dbReference>
<feature type="domain" description="PTS EIIB type-2" evidence="18">
    <location>
        <begin position="398"/>
        <end position="487"/>
    </location>
</feature>
<evidence type="ECO:0000256" key="7">
    <source>
        <dbReference type="ARBA" id="ARBA00022475"/>
    </source>
</evidence>
<sequence length="490" mass="50551">MSSEYTPPVQGTGFKATVQRIGGHLAGMVMPNIGAFIAWGLITALFIPTGWLPNEEFGALVDPMVKVLLPVLIGYTGGRLVHGQRGAVVGAVATMGIVVGADMPMFLGAMLIGPLAAYVLRLFDGLVQDRVRPGFEMLVDNMSAGVIGAGVALLGNWGIGPVMQAIASAAEAGANWMIEHGLLPLVSVVVEPAKVLFLNNAINHGVFTPIGTAQAAETGQSIMFMIESNPGPGLGLLIAFWMFGPRRLRPSVPAAGIIHFLGGIHEIYFPYVLMKPRLILAVIAGGATGVGTFLITGAGLVAAPSPGSIFAYLPVMTPGGWWGTLLGIVLATAASFLVAAALMGFGRVARREEAAEAAAAEAESAQATDHTDDAGAAPARVPDLDEEDDMSIQGNDVKKIIVACDAGMGSSVMLASQLRRQLAKQDVTVAHTPVNSIPADADVVVCHQGLADRARKSAPGKTIIPVQVFIGDPAVNRLIAAVKGGGAIDG</sequence>
<dbReference type="GO" id="GO:0090563">
    <property type="term" value="F:protein-phosphocysteine-sugar phosphotransferase activity"/>
    <property type="evidence" value="ECO:0007669"/>
    <property type="project" value="TreeGrafter"/>
</dbReference>
<evidence type="ECO:0000256" key="6">
    <source>
        <dbReference type="ARBA" id="ARBA00022448"/>
    </source>
</evidence>
<comment type="function">
    <text evidence="2">The phosphoenolpyruvate-dependent sugar phosphotransferase system (sugar PTS), a major carbohydrate active transport system, catalyzes the phosphorylation of incoming sugar substrates concomitantly with their translocation across the cell membrane. The enzyme II CmtAB PTS system is involved in D-mannitol transport.</text>
</comment>
<evidence type="ECO:0000313" key="20">
    <source>
        <dbReference type="EMBL" id="TWJ15635.1"/>
    </source>
</evidence>
<keyword evidence="9" id="KW-0762">Sugar transport</keyword>
<dbReference type="Pfam" id="PF02302">
    <property type="entry name" value="PTS_IIB"/>
    <property type="match status" value="1"/>
</dbReference>
<dbReference type="InterPro" id="IPR013014">
    <property type="entry name" value="PTS_EIIC_2"/>
</dbReference>
<dbReference type="Gene3D" id="3.40.50.2300">
    <property type="match status" value="1"/>
</dbReference>
<dbReference type="InterPro" id="IPR003352">
    <property type="entry name" value="PTS_EIIC"/>
</dbReference>
<dbReference type="GO" id="GO:0009401">
    <property type="term" value="P:phosphoenolpyruvate-dependent sugar phosphotransferase system"/>
    <property type="evidence" value="ECO:0007669"/>
    <property type="project" value="UniProtKB-KW"/>
</dbReference>
<dbReference type="Pfam" id="PF02378">
    <property type="entry name" value="PTS_EIIC"/>
    <property type="match status" value="1"/>
</dbReference>
<evidence type="ECO:0000259" key="19">
    <source>
        <dbReference type="PROSITE" id="PS51104"/>
    </source>
</evidence>
<keyword evidence="13 17" id="KW-1133">Transmembrane helix</keyword>
<feature type="transmembrane region" description="Helical" evidence="17">
    <location>
        <begin position="278"/>
        <end position="301"/>
    </location>
</feature>
<dbReference type="EC" id="2.7.1.197" evidence="4"/>
<evidence type="ECO:0000256" key="17">
    <source>
        <dbReference type="SAM" id="Phobius"/>
    </source>
</evidence>
<dbReference type="InterPro" id="IPR013011">
    <property type="entry name" value="PTS_EIIB_2"/>
</dbReference>
<dbReference type="EMBL" id="VLLL01000005">
    <property type="protein sequence ID" value="TWJ15635.1"/>
    <property type="molecule type" value="Genomic_DNA"/>
</dbReference>
<gene>
    <name evidence="20" type="ORF">LX16_1346</name>
</gene>
<keyword evidence="12 17" id="KW-0812">Transmembrane</keyword>
<dbReference type="InterPro" id="IPR003501">
    <property type="entry name" value="PTS_EIIB_2/3"/>
</dbReference>
<feature type="domain" description="PTS EIIC type-2" evidence="19">
    <location>
        <begin position="21"/>
        <end position="344"/>
    </location>
</feature>
<keyword evidence="7" id="KW-1003">Cell membrane</keyword>
<evidence type="ECO:0000256" key="13">
    <source>
        <dbReference type="ARBA" id="ARBA00022989"/>
    </source>
</evidence>
<dbReference type="CDD" id="cd05567">
    <property type="entry name" value="PTS_IIB_mannitol"/>
    <property type="match status" value="1"/>
</dbReference>